<dbReference type="EMBL" id="CAADEX010000238">
    <property type="protein sequence ID" value="VFJ69240.1"/>
    <property type="molecule type" value="Genomic_DNA"/>
</dbReference>
<dbReference type="AlphaFoldDB" id="A0A450TNA6"/>
<protein>
    <submittedName>
        <fullName evidence="1">Uncharacterized protein</fullName>
    </submittedName>
</protein>
<accession>A0A450TNA6</accession>
<evidence type="ECO:0000313" key="1">
    <source>
        <dbReference type="EMBL" id="VFJ69240.1"/>
    </source>
</evidence>
<name>A0A450TNA6_9GAMM</name>
<proteinExistence type="predicted"/>
<gene>
    <name evidence="1" type="ORF">BECKDK2373B_GA0170837_12384</name>
</gene>
<reference evidence="1" key="1">
    <citation type="submission" date="2019-02" db="EMBL/GenBank/DDBJ databases">
        <authorList>
            <person name="Gruber-Vodicka R. H."/>
            <person name="Seah K. B. B."/>
        </authorList>
    </citation>
    <scope>NUCLEOTIDE SEQUENCE</scope>
    <source>
        <strain evidence="1">BECK_DK47</strain>
    </source>
</reference>
<organism evidence="1">
    <name type="scientific">Candidatus Kentrum sp. DK</name>
    <dbReference type="NCBI Taxonomy" id="2126562"/>
    <lineage>
        <taxon>Bacteria</taxon>
        <taxon>Pseudomonadati</taxon>
        <taxon>Pseudomonadota</taxon>
        <taxon>Gammaproteobacteria</taxon>
        <taxon>Candidatus Kentrum</taxon>
    </lineage>
</organism>
<sequence length="129" mass="14920">MTWSRVTGKSCTRGKHINNANTKEKIARIITDSHFKNPVLCSPEELACLKDDPIVEEICAYRLAHAAKYGNDIDRIFAAIKESEKRYGGRLVNRDHDFPEKRRRSLFPLVPTFQFGSAILRKKRKWKGF</sequence>